<protein>
    <submittedName>
        <fullName evidence="2">Aminoacyl carrier protein</fullName>
    </submittedName>
</protein>
<evidence type="ECO:0000313" key="3">
    <source>
        <dbReference type="Proteomes" id="UP001317629"/>
    </source>
</evidence>
<evidence type="ECO:0000313" key="2">
    <source>
        <dbReference type="EMBL" id="BDV34573.1"/>
    </source>
</evidence>
<reference evidence="2 3" key="1">
    <citation type="journal article" date="2023" name="Int. J. Syst. Evol. Microbiol.">
        <title>Methylocystis iwaonis sp. nov., a type II methane-oxidizing bacterium from surface soil of a rice paddy field in Japan, and emended description of the genus Methylocystis (ex Whittenbury et al. 1970) Bowman et al. 1993.</title>
        <authorList>
            <person name="Kaise H."/>
            <person name="Sawadogo J.B."/>
            <person name="Alam M.S."/>
            <person name="Ueno C."/>
            <person name="Dianou D."/>
            <person name="Shinjo R."/>
            <person name="Asakawa S."/>
        </authorList>
    </citation>
    <scope>NUCLEOTIDE SEQUENCE [LARGE SCALE GENOMIC DNA]</scope>
    <source>
        <strain evidence="2 3">SS37A-Re</strain>
    </source>
</reference>
<accession>A0ABM8E9K7</accession>
<sequence length="86" mass="9540">MIETIRRLLQENGRLHTPIETLSDNADLYEAGLTPFAAIRTMLAIEEAFDVEFPVAMLRRQSFSSINAIVACLNELNPHAAARQAA</sequence>
<evidence type="ECO:0000259" key="1">
    <source>
        <dbReference type="Pfam" id="PF00550"/>
    </source>
</evidence>
<dbReference type="InterPro" id="IPR009081">
    <property type="entry name" value="PP-bd_ACP"/>
</dbReference>
<dbReference type="InterPro" id="IPR036736">
    <property type="entry name" value="ACP-like_sf"/>
</dbReference>
<dbReference type="Proteomes" id="UP001317629">
    <property type="component" value="Chromosome"/>
</dbReference>
<name>A0ABM8E9K7_9HYPH</name>
<dbReference type="SUPFAM" id="SSF47336">
    <property type="entry name" value="ACP-like"/>
    <property type="match status" value="1"/>
</dbReference>
<dbReference type="NCBIfam" id="NF005480">
    <property type="entry name" value="PRK07081.1"/>
    <property type="match status" value="1"/>
</dbReference>
<proteinExistence type="predicted"/>
<keyword evidence="3" id="KW-1185">Reference proteome</keyword>
<organism evidence="2 3">
    <name type="scientific">Methylocystis iwaonis</name>
    <dbReference type="NCBI Taxonomy" id="2885079"/>
    <lineage>
        <taxon>Bacteria</taxon>
        <taxon>Pseudomonadati</taxon>
        <taxon>Pseudomonadota</taxon>
        <taxon>Alphaproteobacteria</taxon>
        <taxon>Hyphomicrobiales</taxon>
        <taxon>Methylocystaceae</taxon>
        <taxon>Methylocystis</taxon>
    </lineage>
</organism>
<dbReference type="Gene3D" id="1.10.1200.10">
    <property type="entry name" value="ACP-like"/>
    <property type="match status" value="1"/>
</dbReference>
<gene>
    <name evidence="2" type="ORF">SS37A_21020</name>
</gene>
<dbReference type="Pfam" id="PF00550">
    <property type="entry name" value="PP-binding"/>
    <property type="match status" value="1"/>
</dbReference>
<feature type="domain" description="Carrier" evidence="1">
    <location>
        <begin position="14"/>
        <end position="73"/>
    </location>
</feature>
<dbReference type="EMBL" id="AP027142">
    <property type="protein sequence ID" value="BDV34573.1"/>
    <property type="molecule type" value="Genomic_DNA"/>
</dbReference>
<dbReference type="RefSeq" id="WP_202072031.1">
    <property type="nucleotide sequence ID" value="NZ_AP027142.1"/>
</dbReference>